<dbReference type="EMBL" id="ML170168">
    <property type="protein sequence ID" value="TDL23888.1"/>
    <property type="molecule type" value="Genomic_DNA"/>
</dbReference>
<dbReference type="OrthoDB" id="529273at2759"/>
<proteinExistence type="predicted"/>
<evidence type="ECO:0000259" key="8">
    <source>
        <dbReference type="Pfam" id="PF04577"/>
    </source>
</evidence>
<dbReference type="Proteomes" id="UP000294933">
    <property type="component" value="Unassembled WGS sequence"/>
</dbReference>
<evidence type="ECO:0000256" key="7">
    <source>
        <dbReference type="ARBA" id="ARBA00023180"/>
    </source>
</evidence>
<keyword evidence="5" id="KW-1133">Transmembrane helix</keyword>
<dbReference type="GO" id="GO:0016020">
    <property type="term" value="C:membrane"/>
    <property type="evidence" value="ECO:0007669"/>
    <property type="project" value="UniProtKB-SubCell"/>
</dbReference>
<keyword evidence="10" id="KW-1185">Reference proteome</keyword>
<dbReference type="STRING" id="50990.A0A4Y7Q9J8"/>
<keyword evidence="7" id="KW-0325">Glycoprotein</keyword>
<dbReference type="AlphaFoldDB" id="A0A4Y7Q9J8"/>
<comment type="subcellular location">
    <subcellularLocation>
        <location evidence="1">Membrane</location>
        <topology evidence="1">Single-pass membrane protein</topology>
    </subcellularLocation>
</comment>
<dbReference type="PANTHER" id="PTHR20961:SF38">
    <property type="entry name" value="PROTEIN O-LINKED-MANNOSE BETA-1,4-N-ACETYLGLUCOSAMINYLTRANSFERASE 2"/>
    <property type="match status" value="1"/>
</dbReference>
<dbReference type="InterPro" id="IPR007657">
    <property type="entry name" value="Glycosyltransferase_61"/>
</dbReference>
<dbReference type="GO" id="GO:0035269">
    <property type="term" value="P:protein O-linked glycosylation via mannose"/>
    <property type="evidence" value="ECO:0007669"/>
    <property type="project" value="TreeGrafter"/>
</dbReference>
<evidence type="ECO:0000256" key="1">
    <source>
        <dbReference type="ARBA" id="ARBA00004167"/>
    </source>
</evidence>
<feature type="domain" description="Glycosyltransferase 61 catalytic" evidence="8">
    <location>
        <begin position="177"/>
        <end position="408"/>
    </location>
</feature>
<dbReference type="InterPro" id="IPR049625">
    <property type="entry name" value="Glyco_transf_61_cat"/>
</dbReference>
<evidence type="ECO:0000313" key="10">
    <source>
        <dbReference type="Proteomes" id="UP000294933"/>
    </source>
</evidence>
<evidence type="ECO:0000256" key="2">
    <source>
        <dbReference type="ARBA" id="ARBA00022676"/>
    </source>
</evidence>
<keyword evidence="6" id="KW-0472">Membrane</keyword>
<dbReference type="PANTHER" id="PTHR20961">
    <property type="entry name" value="GLYCOSYLTRANSFERASE"/>
    <property type="match status" value="1"/>
</dbReference>
<gene>
    <name evidence="9" type="ORF">BD410DRAFT_786555</name>
</gene>
<dbReference type="GO" id="GO:0097363">
    <property type="term" value="F:protein O-acetylglucosaminyltransferase activity"/>
    <property type="evidence" value="ECO:0007669"/>
    <property type="project" value="TreeGrafter"/>
</dbReference>
<dbReference type="GO" id="GO:0005783">
    <property type="term" value="C:endoplasmic reticulum"/>
    <property type="evidence" value="ECO:0007669"/>
    <property type="project" value="TreeGrafter"/>
</dbReference>
<accession>A0A4Y7Q9J8</accession>
<evidence type="ECO:0000256" key="6">
    <source>
        <dbReference type="ARBA" id="ARBA00023136"/>
    </source>
</evidence>
<evidence type="ECO:0000313" key="9">
    <source>
        <dbReference type="EMBL" id="TDL23888.1"/>
    </source>
</evidence>
<dbReference type="VEuPathDB" id="FungiDB:BD410DRAFT_786555"/>
<evidence type="ECO:0000256" key="5">
    <source>
        <dbReference type="ARBA" id="ARBA00022989"/>
    </source>
</evidence>
<keyword evidence="4" id="KW-0812">Transmembrane</keyword>
<evidence type="ECO:0000256" key="3">
    <source>
        <dbReference type="ARBA" id="ARBA00022679"/>
    </source>
</evidence>
<name>A0A4Y7Q9J8_9AGAM</name>
<dbReference type="Pfam" id="PF04577">
    <property type="entry name" value="Glyco_transf_61"/>
    <property type="match status" value="1"/>
</dbReference>
<keyword evidence="2" id="KW-0328">Glycosyltransferase</keyword>
<evidence type="ECO:0000256" key="4">
    <source>
        <dbReference type="ARBA" id="ARBA00022692"/>
    </source>
</evidence>
<reference evidence="9 10" key="1">
    <citation type="submission" date="2018-06" db="EMBL/GenBank/DDBJ databases">
        <title>A transcriptomic atlas of mushroom development highlights an independent origin of complex multicellularity.</title>
        <authorList>
            <consortium name="DOE Joint Genome Institute"/>
            <person name="Krizsan K."/>
            <person name="Almasi E."/>
            <person name="Merenyi Z."/>
            <person name="Sahu N."/>
            <person name="Viragh M."/>
            <person name="Koszo T."/>
            <person name="Mondo S."/>
            <person name="Kiss B."/>
            <person name="Balint B."/>
            <person name="Kues U."/>
            <person name="Barry K."/>
            <person name="Hegedus J.C."/>
            <person name="Henrissat B."/>
            <person name="Johnson J."/>
            <person name="Lipzen A."/>
            <person name="Ohm R."/>
            <person name="Nagy I."/>
            <person name="Pangilinan J."/>
            <person name="Yan J."/>
            <person name="Xiong Y."/>
            <person name="Grigoriev I.V."/>
            <person name="Hibbett D.S."/>
            <person name="Nagy L.G."/>
        </authorList>
    </citation>
    <scope>NUCLEOTIDE SEQUENCE [LARGE SCALE GENOMIC DNA]</scope>
    <source>
        <strain evidence="9 10">SZMC22713</strain>
    </source>
</reference>
<sequence>MKPSSSWTVPTRRELILVFGLLVVLLFVSQNDGLVFSPESVKLDEVTGKEGNGVQSSFSDNSLRDPRLTWGETPPETTLVAHAAGWNIFDQLYLLNGTLYIVSSNPPTSFPELRLMYSTGREVRNGKEEELKRFPTDKDIRIISLTEARTLFGTSATRIDGPNWLVNDAANQFITHYYHWAAELLFGMWRAYSSLDPFITPDGVTSIPPPRRLMFRFVPCSKWRDYASMNQWVLRGAFPSISMEFSSDWADRASMGRPFVFDRVLIADRAAAGQGAAYHRTWRTASEAFSLRGSPHWWSPVRNNVLEFSGLAPEWVLGPDPGAIGTRQKFVITYISRQGWGRRMLRDEDHEELVRQLTRLKNRYGYEVNVANMDKLSRAEQFQLAGRTTIMMGVHGNGLTSLVWMRPTPRSTVIEFFYPKGIAFDYEYTTRALGMVHYGVWDNITFTRPDVPPFPQYPEGFQGNDIPVNGMVVADLVHRRLQLDQETDD</sequence>
<protein>
    <recommendedName>
        <fullName evidence="8">Glycosyltransferase 61 catalytic domain-containing protein</fullName>
    </recommendedName>
</protein>
<organism evidence="9 10">
    <name type="scientific">Rickenella mellea</name>
    <dbReference type="NCBI Taxonomy" id="50990"/>
    <lineage>
        <taxon>Eukaryota</taxon>
        <taxon>Fungi</taxon>
        <taxon>Dikarya</taxon>
        <taxon>Basidiomycota</taxon>
        <taxon>Agaricomycotina</taxon>
        <taxon>Agaricomycetes</taxon>
        <taxon>Hymenochaetales</taxon>
        <taxon>Rickenellaceae</taxon>
        <taxon>Rickenella</taxon>
    </lineage>
</organism>
<keyword evidence="3" id="KW-0808">Transferase</keyword>